<feature type="domain" description="VanZ-like" evidence="2">
    <location>
        <begin position="47"/>
        <end position="123"/>
    </location>
</feature>
<evidence type="ECO:0000259" key="2">
    <source>
        <dbReference type="Pfam" id="PF04892"/>
    </source>
</evidence>
<evidence type="ECO:0000313" key="3">
    <source>
        <dbReference type="EMBL" id="SUZ97211.1"/>
    </source>
</evidence>
<name>A0A381S1H8_9ZZZZ</name>
<dbReference type="InterPro" id="IPR006976">
    <property type="entry name" value="VanZ-like"/>
</dbReference>
<feature type="transmembrane region" description="Helical" evidence="1">
    <location>
        <begin position="14"/>
        <end position="34"/>
    </location>
</feature>
<dbReference type="NCBIfam" id="NF037970">
    <property type="entry name" value="vanZ_1"/>
    <property type="match status" value="1"/>
</dbReference>
<keyword evidence="1" id="KW-0472">Membrane</keyword>
<accession>A0A381S1H8</accession>
<dbReference type="PANTHER" id="PTHR28008">
    <property type="entry name" value="DOMAIN PROTEIN, PUTATIVE (AFU_ORTHOLOGUE AFUA_3G10980)-RELATED"/>
    <property type="match status" value="1"/>
</dbReference>
<feature type="transmembrane region" description="Helical" evidence="1">
    <location>
        <begin position="108"/>
        <end position="127"/>
    </location>
</feature>
<proteinExistence type="predicted"/>
<reference evidence="3" key="1">
    <citation type="submission" date="2018-05" db="EMBL/GenBank/DDBJ databases">
        <authorList>
            <person name="Lanie J.A."/>
            <person name="Ng W.-L."/>
            <person name="Kazmierczak K.M."/>
            <person name="Andrzejewski T.M."/>
            <person name="Davidsen T.M."/>
            <person name="Wayne K.J."/>
            <person name="Tettelin H."/>
            <person name="Glass J.I."/>
            <person name="Rusch D."/>
            <person name="Podicherti R."/>
            <person name="Tsui H.-C.T."/>
            <person name="Winkler M.E."/>
        </authorList>
    </citation>
    <scope>NUCLEOTIDE SEQUENCE</scope>
</reference>
<dbReference type="AlphaFoldDB" id="A0A381S1H8"/>
<organism evidence="3">
    <name type="scientific">marine metagenome</name>
    <dbReference type="NCBI Taxonomy" id="408172"/>
    <lineage>
        <taxon>unclassified sequences</taxon>
        <taxon>metagenomes</taxon>
        <taxon>ecological metagenomes</taxon>
    </lineage>
</organism>
<dbReference type="Pfam" id="PF04892">
    <property type="entry name" value="VanZ"/>
    <property type="match status" value="1"/>
</dbReference>
<dbReference type="PANTHER" id="PTHR28008:SF1">
    <property type="entry name" value="DOMAIN PROTEIN, PUTATIVE (AFU_ORTHOLOGUE AFUA_3G10980)-RELATED"/>
    <property type="match status" value="1"/>
</dbReference>
<feature type="transmembrane region" description="Helical" evidence="1">
    <location>
        <begin position="46"/>
        <end position="64"/>
    </location>
</feature>
<dbReference type="EMBL" id="UINC01002488">
    <property type="protein sequence ID" value="SUZ97211.1"/>
    <property type="molecule type" value="Genomic_DNA"/>
</dbReference>
<evidence type="ECO:0000256" key="1">
    <source>
        <dbReference type="SAM" id="Phobius"/>
    </source>
</evidence>
<protein>
    <recommendedName>
        <fullName evidence="2">VanZ-like domain-containing protein</fullName>
    </recommendedName>
</protein>
<keyword evidence="1" id="KW-1133">Transmembrane helix</keyword>
<feature type="transmembrane region" description="Helical" evidence="1">
    <location>
        <begin position="71"/>
        <end position="88"/>
    </location>
</feature>
<sequence>MPKSMPDRRLESRWWLWGPVWAHMTAIFISSSLPGSAVPSTVPDKPAHLAVYGLLGALLLRALADGRWAGVRGKTALASIFLTVAYGISDEWHQSFVPGRTPDSIDLIVDGVGAATVVGATWVWSIIRARRAHATRCTGHAAPTFTERLP</sequence>
<gene>
    <name evidence="3" type="ORF">METZ01_LOCUS50065</name>
</gene>
<keyword evidence="1" id="KW-0812">Transmembrane</keyword>